<dbReference type="EMBL" id="BAABKG010000005">
    <property type="protein sequence ID" value="GAA5153665.1"/>
    <property type="molecule type" value="Genomic_DNA"/>
</dbReference>
<dbReference type="PANTHER" id="PTHR43611:SF3">
    <property type="entry name" value="FLAVIN MONONUCLEOTIDE HYDROLASE 1, CHLOROPLATIC"/>
    <property type="match status" value="1"/>
</dbReference>
<dbReference type="RefSeq" id="WP_345461875.1">
    <property type="nucleotide sequence ID" value="NZ_BAABKG010000005.1"/>
</dbReference>
<dbReference type="PRINTS" id="PR00413">
    <property type="entry name" value="HADHALOGNASE"/>
</dbReference>
<gene>
    <name evidence="1" type="ORF">GCM10023340_36000</name>
</gene>
<dbReference type="SUPFAM" id="SSF56784">
    <property type="entry name" value="HAD-like"/>
    <property type="match status" value="1"/>
</dbReference>
<dbReference type="Gene3D" id="3.40.50.1000">
    <property type="entry name" value="HAD superfamily/HAD-like"/>
    <property type="match status" value="1"/>
</dbReference>
<protein>
    <recommendedName>
        <fullName evidence="3">Hydrolase of the HAD superfamily</fullName>
    </recommendedName>
</protein>
<organism evidence="1 2">
    <name type="scientific">Nocardioides marinquilinus</name>
    <dbReference type="NCBI Taxonomy" id="1210400"/>
    <lineage>
        <taxon>Bacteria</taxon>
        <taxon>Bacillati</taxon>
        <taxon>Actinomycetota</taxon>
        <taxon>Actinomycetes</taxon>
        <taxon>Propionibacteriales</taxon>
        <taxon>Nocardioidaceae</taxon>
        <taxon>Nocardioides</taxon>
    </lineage>
</organism>
<dbReference type="InterPro" id="IPR023214">
    <property type="entry name" value="HAD_sf"/>
</dbReference>
<evidence type="ECO:0000313" key="2">
    <source>
        <dbReference type="Proteomes" id="UP001500221"/>
    </source>
</evidence>
<dbReference type="Pfam" id="PF00702">
    <property type="entry name" value="Hydrolase"/>
    <property type="match status" value="1"/>
</dbReference>
<dbReference type="NCBIfam" id="TIGR01509">
    <property type="entry name" value="HAD-SF-IA-v3"/>
    <property type="match status" value="1"/>
</dbReference>
<dbReference type="InterPro" id="IPR036412">
    <property type="entry name" value="HAD-like_sf"/>
</dbReference>
<dbReference type="Proteomes" id="UP001500221">
    <property type="component" value="Unassembled WGS sequence"/>
</dbReference>
<keyword evidence="2" id="KW-1185">Reference proteome</keyword>
<proteinExistence type="predicted"/>
<evidence type="ECO:0008006" key="3">
    <source>
        <dbReference type="Google" id="ProtNLM"/>
    </source>
</evidence>
<reference evidence="2" key="1">
    <citation type="journal article" date="2019" name="Int. J. Syst. Evol. Microbiol.">
        <title>The Global Catalogue of Microorganisms (GCM) 10K type strain sequencing project: providing services to taxonomists for standard genome sequencing and annotation.</title>
        <authorList>
            <consortium name="The Broad Institute Genomics Platform"/>
            <consortium name="The Broad Institute Genome Sequencing Center for Infectious Disease"/>
            <person name="Wu L."/>
            <person name="Ma J."/>
        </authorList>
    </citation>
    <scope>NUCLEOTIDE SEQUENCE [LARGE SCALE GENOMIC DNA]</scope>
    <source>
        <strain evidence="2">JCM 18459</strain>
    </source>
</reference>
<sequence>MSGRPTVEHVLLDADGVLQDLPGGWFEGVRPWLGDRAEAFMRASWSDEEPCLRGECDFLVHLENQLRAWDVDVPVREVFEAVWHSIELVPSSIELVHRLRAAGYGVHLGTNQEQHRGAYMRTELGYDELFETSCYSHELGVTKSDPRYFELAVERIGVEPATVLFVDDVLGNVENARSVGLAAVHWTFLDGLDVLEAAMAEHGVHPAPRS</sequence>
<accession>A0ABP9PX70</accession>
<evidence type="ECO:0000313" key="1">
    <source>
        <dbReference type="EMBL" id="GAA5153665.1"/>
    </source>
</evidence>
<name>A0ABP9PX70_9ACTN</name>
<comment type="caution">
    <text evidence="1">The sequence shown here is derived from an EMBL/GenBank/DDBJ whole genome shotgun (WGS) entry which is preliminary data.</text>
</comment>
<dbReference type="PANTHER" id="PTHR43611">
    <property type="entry name" value="ALPHA-D-GLUCOSE 1-PHOSPHATE PHOSPHATASE"/>
    <property type="match status" value="1"/>
</dbReference>
<dbReference type="InterPro" id="IPR006439">
    <property type="entry name" value="HAD-SF_hydro_IA"/>
</dbReference>